<name>A0AAD8I2W3_9APIA</name>
<dbReference type="AlphaFoldDB" id="A0AAD8I2W3"/>
<evidence type="ECO:0000313" key="4">
    <source>
        <dbReference type="Proteomes" id="UP001237642"/>
    </source>
</evidence>
<reference evidence="3" key="2">
    <citation type="submission" date="2023-05" db="EMBL/GenBank/DDBJ databases">
        <authorList>
            <person name="Schelkunov M.I."/>
        </authorList>
    </citation>
    <scope>NUCLEOTIDE SEQUENCE</scope>
    <source>
        <strain evidence="3">Hsosn_3</strain>
        <tissue evidence="3">Leaf</tissue>
    </source>
</reference>
<evidence type="ECO:0000259" key="2">
    <source>
        <dbReference type="Pfam" id="PF03107"/>
    </source>
</evidence>
<dbReference type="PANTHER" id="PTHR32410">
    <property type="entry name" value="CYSTEINE/HISTIDINE-RICH C1 DOMAIN FAMILY PROTEIN"/>
    <property type="match status" value="1"/>
</dbReference>
<protein>
    <submittedName>
        <fullName evidence="3">Phorbol-ester/DAG-type domain-containing protein</fullName>
    </submittedName>
</protein>
<evidence type="ECO:0000256" key="1">
    <source>
        <dbReference type="ARBA" id="ARBA00022737"/>
    </source>
</evidence>
<gene>
    <name evidence="3" type="ORF">POM88_024320</name>
</gene>
<keyword evidence="1" id="KW-0677">Repeat</keyword>
<keyword evidence="4" id="KW-1185">Reference proteome</keyword>
<sequence length="264" mass="30229">MSVIFVGAVYLRRGFSILAIFVLFEYTAHPQHKLIRCDQTSKPNALFTCESCKNKCNGMFYSCNSCSFYIDLVCAALPNKIKHDSHKHCLKLDDKHNPCDGCGETFFSGNFRCETCDYQIHIGCSRKPGRIKHRWDEHQLCLMYPPVKGHPHEFNCERCSVDINPNHWFYHCRECDTSFHNGCLDQVAFTNIKFGAIVKDDDLHQHSLKISPIGPKFKCGSCGIYNEDYRQPYLTLPILTCVSCKFAVCKDCCFLKSHTNVANL</sequence>
<dbReference type="Pfam" id="PF03107">
    <property type="entry name" value="C1_2"/>
    <property type="match status" value="2"/>
</dbReference>
<comment type="caution">
    <text evidence="3">The sequence shown here is derived from an EMBL/GenBank/DDBJ whole genome shotgun (WGS) entry which is preliminary data.</text>
</comment>
<dbReference type="Proteomes" id="UP001237642">
    <property type="component" value="Unassembled WGS sequence"/>
</dbReference>
<dbReference type="InterPro" id="IPR046349">
    <property type="entry name" value="C1-like_sf"/>
</dbReference>
<evidence type="ECO:0000313" key="3">
    <source>
        <dbReference type="EMBL" id="KAK1377576.1"/>
    </source>
</evidence>
<proteinExistence type="predicted"/>
<dbReference type="SUPFAM" id="SSF57889">
    <property type="entry name" value="Cysteine-rich domain"/>
    <property type="match status" value="1"/>
</dbReference>
<dbReference type="PANTHER" id="PTHR32410:SF216">
    <property type="entry name" value="PHORBOL-ESTER_DAG-TYPE DOMAIN-CONTAINING PROTEIN"/>
    <property type="match status" value="1"/>
</dbReference>
<dbReference type="InterPro" id="IPR004146">
    <property type="entry name" value="DC1"/>
</dbReference>
<reference evidence="3" key="1">
    <citation type="submission" date="2023-02" db="EMBL/GenBank/DDBJ databases">
        <title>Genome of toxic invasive species Heracleum sosnowskyi carries increased number of genes despite the absence of recent whole-genome duplications.</title>
        <authorList>
            <person name="Schelkunov M."/>
            <person name="Shtratnikova V."/>
            <person name="Makarenko M."/>
            <person name="Klepikova A."/>
            <person name="Omelchenko D."/>
            <person name="Novikova G."/>
            <person name="Obukhova E."/>
            <person name="Bogdanov V."/>
            <person name="Penin A."/>
            <person name="Logacheva M."/>
        </authorList>
    </citation>
    <scope>NUCLEOTIDE SEQUENCE</scope>
    <source>
        <strain evidence="3">Hsosn_3</strain>
        <tissue evidence="3">Leaf</tissue>
    </source>
</reference>
<dbReference type="InterPro" id="IPR053192">
    <property type="entry name" value="Vacuole_Formation_Reg"/>
</dbReference>
<feature type="domain" description="DC1" evidence="2">
    <location>
        <begin position="29"/>
        <end position="75"/>
    </location>
</feature>
<feature type="domain" description="DC1" evidence="2">
    <location>
        <begin position="136"/>
        <end position="183"/>
    </location>
</feature>
<organism evidence="3 4">
    <name type="scientific">Heracleum sosnowskyi</name>
    <dbReference type="NCBI Taxonomy" id="360622"/>
    <lineage>
        <taxon>Eukaryota</taxon>
        <taxon>Viridiplantae</taxon>
        <taxon>Streptophyta</taxon>
        <taxon>Embryophyta</taxon>
        <taxon>Tracheophyta</taxon>
        <taxon>Spermatophyta</taxon>
        <taxon>Magnoliopsida</taxon>
        <taxon>eudicotyledons</taxon>
        <taxon>Gunneridae</taxon>
        <taxon>Pentapetalae</taxon>
        <taxon>asterids</taxon>
        <taxon>campanulids</taxon>
        <taxon>Apiales</taxon>
        <taxon>Apiaceae</taxon>
        <taxon>Apioideae</taxon>
        <taxon>apioid superclade</taxon>
        <taxon>Tordylieae</taxon>
        <taxon>Tordyliinae</taxon>
        <taxon>Heracleum</taxon>
    </lineage>
</organism>
<dbReference type="EMBL" id="JAUIZM010000006">
    <property type="protein sequence ID" value="KAK1377576.1"/>
    <property type="molecule type" value="Genomic_DNA"/>
</dbReference>
<accession>A0AAD8I2W3</accession>